<dbReference type="OrthoDB" id="5946976at2759"/>
<dbReference type="PANTHER" id="PTHR46825:SF15">
    <property type="entry name" value="BETA-LACTAMASE-RELATED DOMAIN-CONTAINING PROTEIN"/>
    <property type="match status" value="1"/>
</dbReference>
<protein>
    <recommendedName>
        <fullName evidence="2">Beta-lactamase-related domain-containing protein</fullName>
    </recommendedName>
</protein>
<proteinExistence type="predicted"/>
<name>A0A8S4Q7W5_OWEFU</name>
<feature type="signal peptide" evidence="1">
    <location>
        <begin position="1"/>
        <end position="19"/>
    </location>
</feature>
<gene>
    <name evidence="3" type="ORF">OFUS_LOCUS24377</name>
</gene>
<evidence type="ECO:0000313" key="4">
    <source>
        <dbReference type="Proteomes" id="UP000749559"/>
    </source>
</evidence>
<dbReference type="InterPro" id="IPR001466">
    <property type="entry name" value="Beta-lactam-related"/>
</dbReference>
<dbReference type="SUPFAM" id="SSF56601">
    <property type="entry name" value="beta-lactamase/transpeptidase-like"/>
    <property type="match status" value="1"/>
</dbReference>
<dbReference type="InterPro" id="IPR012338">
    <property type="entry name" value="Beta-lactam/transpept-like"/>
</dbReference>
<keyword evidence="4" id="KW-1185">Reference proteome</keyword>
<dbReference type="EMBL" id="CAIIXF020000012">
    <property type="protein sequence ID" value="CAH1800502.1"/>
    <property type="molecule type" value="Genomic_DNA"/>
</dbReference>
<sequence>MSRSILLLIGMLFVGGGYTQELTQKELQFVDDLIRKFMDCNDIVGMPLTLVRGGKTILAKGYGLAQDYDDDERDVPVTNKTIFPVASVSKHFTGTILSHLIEKTNLTWDSPVSDIMWSLGEEFHFYDPWRTKEVSLRDIIAHKTGIPGHESILAADVFSREEIIPRLRFLRP</sequence>
<dbReference type="AlphaFoldDB" id="A0A8S4Q7W5"/>
<dbReference type="InterPro" id="IPR050491">
    <property type="entry name" value="AmpC-like"/>
</dbReference>
<feature type="chain" id="PRO_5035745305" description="Beta-lactamase-related domain-containing protein" evidence="1">
    <location>
        <begin position="20"/>
        <end position="172"/>
    </location>
</feature>
<evidence type="ECO:0000313" key="3">
    <source>
        <dbReference type="EMBL" id="CAH1800502.1"/>
    </source>
</evidence>
<dbReference type="Proteomes" id="UP000749559">
    <property type="component" value="Unassembled WGS sequence"/>
</dbReference>
<reference evidence="3" key="1">
    <citation type="submission" date="2022-03" db="EMBL/GenBank/DDBJ databases">
        <authorList>
            <person name="Martin C."/>
        </authorList>
    </citation>
    <scope>NUCLEOTIDE SEQUENCE</scope>
</reference>
<dbReference type="PANTHER" id="PTHR46825">
    <property type="entry name" value="D-ALANYL-D-ALANINE-CARBOXYPEPTIDASE/ENDOPEPTIDASE AMPH"/>
    <property type="match status" value="1"/>
</dbReference>
<evidence type="ECO:0000259" key="2">
    <source>
        <dbReference type="Pfam" id="PF00144"/>
    </source>
</evidence>
<accession>A0A8S4Q7W5</accession>
<evidence type="ECO:0000256" key="1">
    <source>
        <dbReference type="SAM" id="SignalP"/>
    </source>
</evidence>
<organism evidence="3 4">
    <name type="scientific">Owenia fusiformis</name>
    <name type="common">Polychaete worm</name>
    <dbReference type="NCBI Taxonomy" id="6347"/>
    <lineage>
        <taxon>Eukaryota</taxon>
        <taxon>Metazoa</taxon>
        <taxon>Spiralia</taxon>
        <taxon>Lophotrochozoa</taxon>
        <taxon>Annelida</taxon>
        <taxon>Polychaeta</taxon>
        <taxon>Sedentaria</taxon>
        <taxon>Canalipalpata</taxon>
        <taxon>Sabellida</taxon>
        <taxon>Oweniida</taxon>
        <taxon>Oweniidae</taxon>
        <taxon>Owenia</taxon>
    </lineage>
</organism>
<dbReference type="Gene3D" id="3.40.710.10">
    <property type="entry name" value="DD-peptidase/beta-lactamase superfamily"/>
    <property type="match status" value="1"/>
</dbReference>
<feature type="domain" description="Beta-lactamase-related" evidence="2">
    <location>
        <begin position="30"/>
        <end position="150"/>
    </location>
</feature>
<feature type="non-terminal residue" evidence="3">
    <location>
        <position position="1"/>
    </location>
</feature>
<dbReference type="Pfam" id="PF00144">
    <property type="entry name" value="Beta-lactamase"/>
    <property type="match status" value="1"/>
</dbReference>
<keyword evidence="1" id="KW-0732">Signal</keyword>
<comment type="caution">
    <text evidence="3">The sequence shown here is derived from an EMBL/GenBank/DDBJ whole genome shotgun (WGS) entry which is preliminary data.</text>
</comment>